<keyword evidence="9" id="KW-0732">Signal</keyword>
<accession>A0AAE9HRQ1</accession>
<dbReference type="InterPro" id="IPR027282">
    <property type="entry name" value="TPS"/>
</dbReference>
<keyword evidence="3" id="KW-1134">Transmembrane beta strand</keyword>
<protein>
    <submittedName>
        <fullName evidence="13">ShlB/FhaC/HecB family hemolysin secretion/activation protein</fullName>
    </submittedName>
</protein>
<keyword evidence="5" id="KW-0813">Transport</keyword>
<feature type="signal peptide" evidence="9">
    <location>
        <begin position="1"/>
        <end position="20"/>
    </location>
</feature>
<proteinExistence type="inferred from homology"/>
<evidence type="ECO:0000259" key="12">
    <source>
        <dbReference type="Pfam" id="PF17287"/>
    </source>
</evidence>
<evidence type="ECO:0000256" key="9">
    <source>
        <dbReference type="SAM" id="SignalP"/>
    </source>
</evidence>
<keyword evidence="7" id="KW-0998">Cell outer membrane</keyword>
<dbReference type="AlphaFoldDB" id="A0AAE9HRQ1"/>
<evidence type="ECO:0000256" key="8">
    <source>
        <dbReference type="SAM" id="Coils"/>
    </source>
</evidence>
<dbReference type="RefSeq" id="WP_027022728.1">
    <property type="nucleotide sequence ID" value="NZ_CP097501.1"/>
</dbReference>
<feature type="chain" id="PRO_5042113870" evidence="9">
    <location>
        <begin position="21"/>
        <end position="584"/>
    </location>
</feature>
<evidence type="ECO:0000313" key="14">
    <source>
        <dbReference type="Proteomes" id="UP001056819"/>
    </source>
</evidence>
<evidence type="ECO:0000256" key="7">
    <source>
        <dbReference type="ARBA" id="ARBA00023237"/>
    </source>
</evidence>
<dbReference type="FunFam" id="2.40.160.50:FF:000009">
    <property type="entry name" value="Putative hemolysin activator protein"/>
    <property type="match status" value="1"/>
</dbReference>
<dbReference type="PIRSF" id="PIRSF029745">
    <property type="entry name" value="FhaC"/>
    <property type="match status" value="1"/>
</dbReference>
<feature type="domain" description="Polypeptide-transport-associated ShlB-type" evidence="11">
    <location>
        <begin position="77"/>
        <end position="156"/>
    </location>
</feature>
<gene>
    <name evidence="13" type="ORF">LNQ82_06495</name>
</gene>
<sequence length="584" mass="65159">MRLRLLTLSVFAAFSPTLFAQTFNETLTDIQQQQNIQEQQRRQQLQQQMQEERDVRLPAPQGVTEFTPATQNHGPCFPIHEIDLVGEYADKFGFALKYAQRQSGFQAGACLNADDINRIMTLAQNKVIERGYTTTRILAAPQDLNQGRLQLTLMPGFIKSFQVSEQDREHTHSGRIAAFQNEFPTRRDKLLNLHDLEQGLENLKRIPTAEADIQIAPAEQPNESTVQIAWQQRTVPIRASFSADNGGSKATGKYQGTATVSLDNPLGLSDMFYVSYGRHLGKTPRLHDEDGRKVKGKTANYSLHYSVPVGKWQWSFNRNGYRYHQAVAGANQIYDYNGKSISTDLGFSRLLYRDGKRKTHVGLKLWSKESQSYIDDAEVEVQRRRTGGWTANISHKEYWGKATVNANLAYKRGTGLYGAQAAPEQAFGEGTARMKVITADADINLPFAIGKQPFAWDSSLHAQWNKTPLTPQDKIAIGGRHTVRGFDGEMSLSAERGLYWRNTLSWQFAKGQQLYVGADAGRVSGPSAEYLLGQTLAGGAVGIRGQIKAGGAWSYDVSLAKPISRPKHFPTKRQTLAVSLNVSF</sequence>
<feature type="domain" description="Haemolysin activator HlyB C-terminal" evidence="10">
    <location>
        <begin position="223"/>
        <end position="545"/>
    </location>
</feature>
<name>A0AAE9HRQ1_9NEIS</name>
<dbReference type="PANTHER" id="PTHR34597">
    <property type="entry name" value="SLR1661 PROTEIN"/>
    <property type="match status" value="1"/>
</dbReference>
<evidence type="ECO:0000256" key="3">
    <source>
        <dbReference type="ARBA" id="ARBA00022452"/>
    </source>
</evidence>
<evidence type="ECO:0000256" key="1">
    <source>
        <dbReference type="ARBA" id="ARBA00004442"/>
    </source>
</evidence>
<keyword evidence="5" id="KW-0406">Ion transport</keyword>
<dbReference type="GO" id="GO:0009279">
    <property type="term" value="C:cell outer membrane"/>
    <property type="evidence" value="ECO:0007669"/>
    <property type="project" value="UniProtKB-SubCell"/>
</dbReference>
<organism evidence="13 14">
    <name type="scientific">Conchiformibius steedae DSM 2580</name>
    <dbReference type="NCBI Taxonomy" id="1121352"/>
    <lineage>
        <taxon>Bacteria</taxon>
        <taxon>Pseudomonadati</taxon>
        <taxon>Pseudomonadota</taxon>
        <taxon>Betaproteobacteria</taxon>
        <taxon>Neisseriales</taxon>
        <taxon>Neisseriaceae</taxon>
        <taxon>Conchiformibius</taxon>
    </lineage>
</organism>
<dbReference type="InterPro" id="IPR005565">
    <property type="entry name" value="Hemolysn_activator_HlyB_C"/>
</dbReference>
<dbReference type="InterPro" id="IPR051544">
    <property type="entry name" value="TPS_OM_transporter"/>
</dbReference>
<evidence type="ECO:0000256" key="6">
    <source>
        <dbReference type="ARBA" id="ARBA00023136"/>
    </source>
</evidence>
<comment type="subcellular location">
    <subcellularLocation>
        <location evidence="1">Cell outer membrane</location>
    </subcellularLocation>
</comment>
<dbReference type="Pfam" id="PF08479">
    <property type="entry name" value="POTRA_2"/>
    <property type="match status" value="1"/>
</dbReference>
<dbReference type="Pfam" id="PF17287">
    <property type="entry name" value="POTRA_3"/>
    <property type="match status" value="1"/>
</dbReference>
<dbReference type="GO" id="GO:0008320">
    <property type="term" value="F:protein transmembrane transporter activity"/>
    <property type="evidence" value="ECO:0007669"/>
    <property type="project" value="TreeGrafter"/>
</dbReference>
<dbReference type="InterPro" id="IPR035251">
    <property type="entry name" value="ShlB_POTRA"/>
</dbReference>
<dbReference type="Gene3D" id="2.40.160.50">
    <property type="entry name" value="membrane protein fhac: a member of the omp85/tpsb transporter family"/>
    <property type="match status" value="1"/>
</dbReference>
<evidence type="ECO:0000256" key="4">
    <source>
        <dbReference type="ARBA" id="ARBA00022692"/>
    </source>
</evidence>
<evidence type="ECO:0000256" key="2">
    <source>
        <dbReference type="ARBA" id="ARBA00009055"/>
    </source>
</evidence>
<dbReference type="PANTHER" id="PTHR34597:SF3">
    <property type="entry name" value="OUTER MEMBRANE TRANSPORTER CDIB"/>
    <property type="match status" value="1"/>
</dbReference>
<comment type="similarity">
    <text evidence="2">Belongs to the TPS (TC 1.B.20) family.</text>
</comment>
<dbReference type="GO" id="GO:0046819">
    <property type="term" value="P:protein secretion by the type V secretion system"/>
    <property type="evidence" value="ECO:0007669"/>
    <property type="project" value="TreeGrafter"/>
</dbReference>
<feature type="domain" description="ShlB POTRA" evidence="12">
    <location>
        <begin position="170"/>
        <end position="217"/>
    </location>
</feature>
<dbReference type="GO" id="GO:0006811">
    <property type="term" value="P:monoatomic ion transport"/>
    <property type="evidence" value="ECO:0007669"/>
    <property type="project" value="UniProtKB-KW"/>
</dbReference>
<evidence type="ECO:0000259" key="11">
    <source>
        <dbReference type="Pfam" id="PF08479"/>
    </source>
</evidence>
<reference evidence="13" key="1">
    <citation type="submission" date="2022-05" db="EMBL/GenBank/DDBJ databases">
        <title>Alysiella filiformis genome sequencing.</title>
        <authorList>
            <person name="Viehboeck T."/>
        </authorList>
    </citation>
    <scope>NUCLEOTIDE SEQUENCE</scope>
    <source>
        <strain evidence="13">DSM 2580</strain>
    </source>
</reference>
<feature type="coiled-coil region" evidence="8">
    <location>
        <begin position="28"/>
        <end position="55"/>
    </location>
</feature>
<dbReference type="GO" id="GO:0098046">
    <property type="term" value="C:type V protein secretion system complex"/>
    <property type="evidence" value="ECO:0007669"/>
    <property type="project" value="TreeGrafter"/>
</dbReference>
<evidence type="ECO:0000313" key="13">
    <source>
        <dbReference type="EMBL" id="URD66867.1"/>
    </source>
</evidence>
<dbReference type="Gene3D" id="3.10.20.310">
    <property type="entry name" value="membrane protein fhac"/>
    <property type="match status" value="1"/>
</dbReference>
<dbReference type="Proteomes" id="UP001056819">
    <property type="component" value="Chromosome"/>
</dbReference>
<keyword evidence="4" id="KW-0812">Transmembrane</keyword>
<evidence type="ECO:0000256" key="5">
    <source>
        <dbReference type="ARBA" id="ARBA00023065"/>
    </source>
</evidence>
<dbReference type="EMBL" id="CP097501">
    <property type="protein sequence ID" value="URD66867.1"/>
    <property type="molecule type" value="Genomic_DNA"/>
</dbReference>
<dbReference type="InterPro" id="IPR013686">
    <property type="entry name" value="Polypept-transport_assoc_ShlB"/>
</dbReference>
<dbReference type="Pfam" id="PF03865">
    <property type="entry name" value="ShlB"/>
    <property type="match status" value="1"/>
</dbReference>
<keyword evidence="8" id="KW-0175">Coiled coil</keyword>
<evidence type="ECO:0000259" key="10">
    <source>
        <dbReference type="Pfam" id="PF03865"/>
    </source>
</evidence>
<keyword evidence="6" id="KW-0472">Membrane</keyword>